<protein>
    <submittedName>
        <fullName evidence="3">Helix-turn-helix domain-containing protein</fullName>
    </submittedName>
</protein>
<proteinExistence type="predicted"/>
<dbReference type="SUPFAM" id="SSF46955">
    <property type="entry name" value="Putative DNA-binding domain"/>
    <property type="match status" value="1"/>
</dbReference>
<dbReference type="KEGG" id="sxa:FMM02_01230"/>
<feature type="compositionally biased region" description="Low complexity" evidence="1">
    <location>
        <begin position="187"/>
        <end position="197"/>
    </location>
</feature>
<evidence type="ECO:0000313" key="3">
    <source>
        <dbReference type="EMBL" id="QDP18699.1"/>
    </source>
</evidence>
<dbReference type="AlphaFoldDB" id="A0A516IPA2"/>
<reference evidence="3 4" key="1">
    <citation type="submission" date="2019-07" db="EMBL/GenBank/DDBJ databases">
        <title>Sphingomonas AE3 Genome sequencing and assembly.</title>
        <authorList>
            <person name="Kim H."/>
        </authorList>
    </citation>
    <scope>NUCLEOTIDE SEQUENCE [LARGE SCALE GENOMIC DNA]</scope>
    <source>
        <strain evidence="3 4">AE3</strain>
    </source>
</reference>
<dbReference type="Pfam" id="PF12728">
    <property type="entry name" value="HTH_17"/>
    <property type="match status" value="1"/>
</dbReference>
<evidence type="ECO:0000313" key="4">
    <source>
        <dbReference type="Proteomes" id="UP000321857"/>
    </source>
</evidence>
<dbReference type="EMBL" id="CP041659">
    <property type="protein sequence ID" value="QDP18699.1"/>
    <property type="molecule type" value="Genomic_DNA"/>
</dbReference>
<accession>A0A516IPA2</accession>
<evidence type="ECO:0000256" key="1">
    <source>
        <dbReference type="SAM" id="MobiDB-lite"/>
    </source>
</evidence>
<keyword evidence="4" id="KW-1185">Reference proteome</keyword>
<dbReference type="Proteomes" id="UP000321857">
    <property type="component" value="Chromosome"/>
</dbReference>
<sequence length="197" mass="21964">MAAPPKSRRPPAVTKRYNTRLLHSYRLYTIPQLAKLLRVGKNTISRWISLGLVPVDRKRPYLFKGWVIAEFLLALNPPRCPLRPGELFCTPCRKPRRPSGGVVTLEPKTPTSANFKGTCPDCKRRLFRRVRYAEIPQKLGDLIIRYEDENAPVSSSANRPCVEYSEEGVGTIFDDDGGGDPCPSCPQPQSVGEGTIG</sequence>
<feature type="domain" description="Helix-turn-helix" evidence="2">
    <location>
        <begin position="27"/>
        <end position="72"/>
    </location>
</feature>
<dbReference type="InterPro" id="IPR009061">
    <property type="entry name" value="DNA-bd_dom_put_sf"/>
</dbReference>
<dbReference type="InterPro" id="IPR041657">
    <property type="entry name" value="HTH_17"/>
</dbReference>
<dbReference type="OrthoDB" id="8546410at2"/>
<feature type="region of interest" description="Disordered" evidence="1">
    <location>
        <begin position="169"/>
        <end position="197"/>
    </location>
</feature>
<gene>
    <name evidence="3" type="ORF">FMM02_01230</name>
</gene>
<evidence type="ECO:0000259" key="2">
    <source>
        <dbReference type="Pfam" id="PF12728"/>
    </source>
</evidence>
<name>A0A516IPA2_9SPHN</name>
<organism evidence="3 4">
    <name type="scientific">Sphingomonas xanthus</name>
    <dbReference type="NCBI Taxonomy" id="2594473"/>
    <lineage>
        <taxon>Bacteria</taxon>
        <taxon>Pseudomonadati</taxon>
        <taxon>Pseudomonadota</taxon>
        <taxon>Alphaproteobacteria</taxon>
        <taxon>Sphingomonadales</taxon>
        <taxon>Sphingomonadaceae</taxon>
        <taxon>Sphingomonas</taxon>
    </lineage>
</organism>